<dbReference type="EMBL" id="JAXUIC010000009">
    <property type="protein sequence ID" value="KAK4572004.1"/>
    <property type="molecule type" value="Genomic_DNA"/>
</dbReference>
<name>A0AAN7EJA6_QUERU</name>
<keyword evidence="2" id="KW-1185">Reference proteome</keyword>
<proteinExistence type="predicted"/>
<reference evidence="1 2" key="1">
    <citation type="journal article" date="2023" name="G3 (Bethesda)">
        <title>A haplotype-resolved chromosome-scale genome for Quercus rubra L. provides insights into the genetics of adaptive traits for red oak species.</title>
        <authorList>
            <person name="Kapoor B."/>
            <person name="Jenkins J."/>
            <person name="Schmutz J."/>
            <person name="Zhebentyayeva T."/>
            <person name="Kuelheim C."/>
            <person name="Coggeshall M."/>
            <person name="Heim C."/>
            <person name="Lasky J.R."/>
            <person name="Leites L."/>
            <person name="Islam-Faridi N."/>
            <person name="Romero-Severson J."/>
            <person name="DeLeo V.L."/>
            <person name="Lucas S.M."/>
            <person name="Lazic D."/>
            <person name="Gailing O."/>
            <person name="Carlson J."/>
            <person name="Staton M."/>
        </authorList>
    </citation>
    <scope>NUCLEOTIDE SEQUENCE [LARGE SCALE GENOMIC DNA]</scope>
    <source>
        <strain evidence="1">Pseudo-F2</strain>
    </source>
</reference>
<evidence type="ECO:0000313" key="1">
    <source>
        <dbReference type="EMBL" id="KAK4572004.1"/>
    </source>
</evidence>
<comment type="caution">
    <text evidence="1">The sequence shown here is derived from an EMBL/GenBank/DDBJ whole genome shotgun (WGS) entry which is preliminary data.</text>
</comment>
<sequence>MECLFFKIIEPHKRSGGQSQCFRHSRRKSNLIRLVMITKKSLEQSGSKGNCRSEEAHKMAERDIATNLNLHVHFSKHC</sequence>
<evidence type="ECO:0000313" key="2">
    <source>
        <dbReference type="Proteomes" id="UP001324115"/>
    </source>
</evidence>
<accession>A0AAN7EJA6</accession>
<protein>
    <submittedName>
        <fullName evidence="1">Uncharacterized protein</fullName>
    </submittedName>
</protein>
<dbReference type="Proteomes" id="UP001324115">
    <property type="component" value="Unassembled WGS sequence"/>
</dbReference>
<dbReference type="AlphaFoldDB" id="A0AAN7EJA6"/>
<organism evidence="1 2">
    <name type="scientific">Quercus rubra</name>
    <name type="common">Northern red oak</name>
    <name type="synonym">Quercus borealis</name>
    <dbReference type="NCBI Taxonomy" id="3512"/>
    <lineage>
        <taxon>Eukaryota</taxon>
        <taxon>Viridiplantae</taxon>
        <taxon>Streptophyta</taxon>
        <taxon>Embryophyta</taxon>
        <taxon>Tracheophyta</taxon>
        <taxon>Spermatophyta</taxon>
        <taxon>Magnoliopsida</taxon>
        <taxon>eudicotyledons</taxon>
        <taxon>Gunneridae</taxon>
        <taxon>Pentapetalae</taxon>
        <taxon>rosids</taxon>
        <taxon>fabids</taxon>
        <taxon>Fagales</taxon>
        <taxon>Fagaceae</taxon>
        <taxon>Quercus</taxon>
    </lineage>
</organism>
<gene>
    <name evidence="1" type="ORF">RGQ29_030415</name>
</gene>